<comment type="caution">
    <text evidence="1">The sequence shown here is derived from an EMBL/GenBank/DDBJ whole genome shotgun (WGS) entry which is preliminary data.</text>
</comment>
<evidence type="ECO:0000313" key="1">
    <source>
        <dbReference type="EMBL" id="CAJ2640695.1"/>
    </source>
</evidence>
<dbReference type="EMBL" id="CASHSV030000024">
    <property type="protein sequence ID" value="CAJ2640695.1"/>
    <property type="molecule type" value="Genomic_DNA"/>
</dbReference>
<name>A0ACB0J964_TRIPR</name>
<dbReference type="Proteomes" id="UP001177021">
    <property type="component" value="Unassembled WGS sequence"/>
</dbReference>
<reference evidence="1" key="1">
    <citation type="submission" date="2023-10" db="EMBL/GenBank/DDBJ databases">
        <authorList>
            <person name="Rodriguez Cubillos JULIANA M."/>
            <person name="De Vega J."/>
        </authorList>
    </citation>
    <scope>NUCLEOTIDE SEQUENCE</scope>
</reference>
<accession>A0ACB0J964</accession>
<sequence>MHSLKQTADLLASLGSAVSVEDMTDYVLRGLDDGYRAVIDGVNARDTPITFDDLLEKLLIQELSLAAAQRQSPAPVTALHAQARSTNNKPRPSQAPAPTNQRPGDRKPFLGRCQWCNIKGHVLADCQLFRTQHPSVPAPPRSSPSTTGQAQAHTATAGTSSPGFLLDSGATHHVTNDLTNLALHHPYTGPDSLFMGNGSETRSEITLISETRSETALISGTRSETALISDQIPSSIFYLYLGSIVHLSFRHRSQRYVSSSSSTPNRYSFIYILTNCDATHKKVT</sequence>
<proteinExistence type="predicted"/>
<evidence type="ECO:0000313" key="2">
    <source>
        <dbReference type="Proteomes" id="UP001177021"/>
    </source>
</evidence>
<organism evidence="1 2">
    <name type="scientific">Trifolium pratense</name>
    <name type="common">Red clover</name>
    <dbReference type="NCBI Taxonomy" id="57577"/>
    <lineage>
        <taxon>Eukaryota</taxon>
        <taxon>Viridiplantae</taxon>
        <taxon>Streptophyta</taxon>
        <taxon>Embryophyta</taxon>
        <taxon>Tracheophyta</taxon>
        <taxon>Spermatophyta</taxon>
        <taxon>Magnoliopsida</taxon>
        <taxon>eudicotyledons</taxon>
        <taxon>Gunneridae</taxon>
        <taxon>Pentapetalae</taxon>
        <taxon>rosids</taxon>
        <taxon>fabids</taxon>
        <taxon>Fabales</taxon>
        <taxon>Fabaceae</taxon>
        <taxon>Papilionoideae</taxon>
        <taxon>50 kb inversion clade</taxon>
        <taxon>NPAAA clade</taxon>
        <taxon>Hologalegina</taxon>
        <taxon>IRL clade</taxon>
        <taxon>Trifolieae</taxon>
        <taxon>Trifolium</taxon>
    </lineage>
</organism>
<gene>
    <name evidence="1" type="ORF">MILVUS5_LOCUS10498</name>
</gene>
<protein>
    <submittedName>
        <fullName evidence="1">Uncharacterized protein</fullName>
    </submittedName>
</protein>
<keyword evidence="2" id="KW-1185">Reference proteome</keyword>